<name>A0ABQ5KRK9_9EUKA</name>
<keyword evidence="1" id="KW-0732">Signal</keyword>
<sequence>YRNLSLRFGVDIALELLSCVLAATSTLHASFEVYRYDEDTFAIVYLTELSRQAKPFSEDLYNHINISYSVNDIKILPIFHVGVSLYNRNEDYDLNRALFEAESALRKANTNTFSNLVFFNTNIEKDIITSYDFRNAVIQAVEDNDIQVYFQPIIDMFTGDLYGFEALARWELDGKF</sequence>
<dbReference type="SUPFAM" id="SSF141868">
    <property type="entry name" value="EAL domain-like"/>
    <property type="match status" value="1"/>
</dbReference>
<organism evidence="3 4">
    <name type="scientific">Aduncisulcus paluster</name>
    <dbReference type="NCBI Taxonomy" id="2918883"/>
    <lineage>
        <taxon>Eukaryota</taxon>
        <taxon>Metamonada</taxon>
        <taxon>Carpediemonas-like organisms</taxon>
        <taxon>Aduncisulcus</taxon>
    </lineage>
</organism>
<dbReference type="InterPro" id="IPR043128">
    <property type="entry name" value="Rev_trsase/Diguanyl_cyclase"/>
</dbReference>
<dbReference type="EMBL" id="BQXS01003553">
    <property type="protein sequence ID" value="GKT34626.1"/>
    <property type="molecule type" value="Genomic_DNA"/>
</dbReference>
<comment type="caution">
    <text evidence="3">The sequence shown here is derived from an EMBL/GenBank/DDBJ whole genome shotgun (WGS) entry which is preliminary data.</text>
</comment>
<accession>A0ABQ5KRK9</accession>
<dbReference type="InterPro" id="IPR001633">
    <property type="entry name" value="EAL_dom"/>
</dbReference>
<dbReference type="InterPro" id="IPR000160">
    <property type="entry name" value="GGDEF_dom"/>
</dbReference>
<protein>
    <recommendedName>
        <fullName evidence="2">EAL domain-containing protein</fullName>
    </recommendedName>
</protein>
<evidence type="ECO:0000313" key="4">
    <source>
        <dbReference type="Proteomes" id="UP001057375"/>
    </source>
</evidence>
<reference evidence="3" key="1">
    <citation type="submission" date="2022-03" db="EMBL/GenBank/DDBJ databases">
        <title>Draft genome sequence of Aduncisulcus paluster, a free-living microaerophilic Fornicata.</title>
        <authorList>
            <person name="Yuyama I."/>
            <person name="Kume K."/>
            <person name="Tamura T."/>
            <person name="Inagaki Y."/>
            <person name="Hashimoto T."/>
        </authorList>
    </citation>
    <scope>NUCLEOTIDE SEQUENCE</scope>
    <source>
        <strain evidence="3">NY0171</strain>
    </source>
</reference>
<feature type="non-terminal residue" evidence="3">
    <location>
        <position position="1"/>
    </location>
</feature>
<feature type="chain" id="PRO_5047401020" description="EAL domain-containing protein" evidence="1">
    <location>
        <begin position="23"/>
        <end position="176"/>
    </location>
</feature>
<dbReference type="Gene3D" id="3.20.20.450">
    <property type="entry name" value="EAL domain"/>
    <property type="match status" value="1"/>
</dbReference>
<proteinExistence type="predicted"/>
<dbReference type="InterPro" id="IPR035919">
    <property type="entry name" value="EAL_sf"/>
</dbReference>
<dbReference type="Gene3D" id="3.30.70.270">
    <property type="match status" value="1"/>
</dbReference>
<evidence type="ECO:0000259" key="2">
    <source>
        <dbReference type="PROSITE" id="PS50883"/>
    </source>
</evidence>
<dbReference type="PROSITE" id="PS50883">
    <property type="entry name" value="EAL"/>
    <property type="match status" value="1"/>
</dbReference>
<feature type="signal peptide" evidence="1">
    <location>
        <begin position="1"/>
        <end position="22"/>
    </location>
</feature>
<dbReference type="Pfam" id="PF00990">
    <property type="entry name" value="GGDEF"/>
    <property type="match status" value="1"/>
</dbReference>
<evidence type="ECO:0000313" key="3">
    <source>
        <dbReference type="EMBL" id="GKT34626.1"/>
    </source>
</evidence>
<dbReference type="Proteomes" id="UP001057375">
    <property type="component" value="Unassembled WGS sequence"/>
</dbReference>
<feature type="domain" description="EAL" evidence="2">
    <location>
        <begin position="130"/>
        <end position="176"/>
    </location>
</feature>
<gene>
    <name evidence="3" type="ORF">ADUPG1_002843</name>
</gene>
<dbReference type="PANTHER" id="PTHR33121">
    <property type="entry name" value="CYCLIC DI-GMP PHOSPHODIESTERASE PDEF"/>
    <property type="match status" value="1"/>
</dbReference>
<dbReference type="InterPro" id="IPR050706">
    <property type="entry name" value="Cyclic-di-GMP_PDE-like"/>
</dbReference>
<keyword evidence="4" id="KW-1185">Reference proteome</keyword>
<dbReference type="PANTHER" id="PTHR33121:SF79">
    <property type="entry name" value="CYCLIC DI-GMP PHOSPHODIESTERASE PDED-RELATED"/>
    <property type="match status" value="1"/>
</dbReference>
<dbReference type="SUPFAM" id="SSF55073">
    <property type="entry name" value="Nucleotide cyclase"/>
    <property type="match status" value="1"/>
</dbReference>
<evidence type="ECO:0000256" key="1">
    <source>
        <dbReference type="SAM" id="SignalP"/>
    </source>
</evidence>
<dbReference type="InterPro" id="IPR029787">
    <property type="entry name" value="Nucleotide_cyclase"/>
</dbReference>